<dbReference type="RefSeq" id="WP_175423492.1">
    <property type="nucleotide sequence ID" value="NZ_CP040709.1"/>
</dbReference>
<proteinExistence type="predicted"/>
<keyword evidence="4" id="KW-0645">Protease</keyword>
<feature type="region of interest" description="Disordered" evidence="2">
    <location>
        <begin position="175"/>
        <end position="199"/>
    </location>
</feature>
<feature type="domain" description="Peptidase S9 prolyl oligopeptidase catalytic" evidence="3">
    <location>
        <begin position="627"/>
        <end position="780"/>
    </location>
</feature>
<dbReference type="GO" id="GO:0006508">
    <property type="term" value="P:proteolysis"/>
    <property type="evidence" value="ECO:0007669"/>
    <property type="project" value="InterPro"/>
</dbReference>
<comment type="caution">
    <text evidence="4">The sequence shown here is derived from an EMBL/GenBank/DDBJ whole genome shotgun (WGS) entry which is preliminary data.</text>
</comment>
<dbReference type="Pfam" id="PF00326">
    <property type="entry name" value="Peptidase_S9"/>
    <property type="match status" value="1"/>
</dbReference>
<accession>A0A840S5V2</accession>
<gene>
    <name evidence="4" type="ORF">HNQ51_003112</name>
</gene>
<dbReference type="GO" id="GO:0004177">
    <property type="term" value="F:aminopeptidase activity"/>
    <property type="evidence" value="ECO:0007669"/>
    <property type="project" value="UniProtKB-KW"/>
</dbReference>
<dbReference type="InterPro" id="IPR001375">
    <property type="entry name" value="Peptidase_S9_cat"/>
</dbReference>
<dbReference type="GO" id="GO:0004252">
    <property type="term" value="F:serine-type endopeptidase activity"/>
    <property type="evidence" value="ECO:0007669"/>
    <property type="project" value="TreeGrafter"/>
</dbReference>
<keyword evidence="5" id="KW-1185">Reference proteome</keyword>
<name>A0A840S5V2_9BURK</name>
<dbReference type="PANTHER" id="PTHR42776">
    <property type="entry name" value="SERINE PEPTIDASE S9 FAMILY MEMBER"/>
    <property type="match status" value="1"/>
</dbReference>
<sequence length="783" mass="87040">MALGLALAGAQASTPYRAAPPAIRAALDAALPARNLISPDQQWLALAEPRRFTPLEELARPQLRLAGARFEAGNRSAPPGYALQSLRIRRLMDAKASERRIALPGGGAWHGFAWAPDGKRFVLQRRTAQASELWWGTPQAEALQRIEGLQLNHVLSEFELTWWSGHELIVLATTQTGAPPKPPLSGPQVQEHQGRASPERSLPDLLRSEHDEQLLAHYALSQLARVDLRSGLWRRLGEPGLFHSVAVAGHGQALLTERLTRPFSRALAWDDFPQTVELRSPQGKVLREVAKVPARQGVAIDGVLPGPRVFYASPGADAAIYWVEALDGGNPQTRVAYRDRVMRLAPPYKGEAIEVQRMPHRFARLRFLEQGEHALLTEVDRSRAWTRTYLLPLDGSQSRALFEHALRERFRHPGSPMMRTTPHGGRVVAQAGDGSFWFAGAGVGPKGERPFVDRYSLKDHPVQRVFQAAEGQVETALTWLDGRRLFTQMERPLEAPQLGLREGSQWQALQSPRELSPALRSLKRQYLSFKREDGVELSAWLLLPPDHQEGQRRPALIWAYPREYSDAELASQAAAFSDLGHLPPPGSPVWLALEGYAVVYEATMPVVGDNRAVNDGLIEQLQMNARALVDQLHDSGAVDTQRLAIGGQSYGAFMAVNLLTHTNLFKAGIARSGAYNRTLTPFGFQSERRNLWEARSTYLRISPFLNAEKITEPLLLIHGEQDSNPGTPALQSERLYQALAGLGQAVRLTLLPYEGHTLGSREAASHLQWEMHNWLRRHLGPPR</sequence>
<dbReference type="EMBL" id="JACHHO010000005">
    <property type="protein sequence ID" value="MBB5205785.1"/>
    <property type="molecule type" value="Genomic_DNA"/>
</dbReference>
<keyword evidence="1" id="KW-0378">Hydrolase</keyword>
<evidence type="ECO:0000256" key="1">
    <source>
        <dbReference type="ARBA" id="ARBA00022801"/>
    </source>
</evidence>
<evidence type="ECO:0000256" key="2">
    <source>
        <dbReference type="SAM" id="MobiDB-lite"/>
    </source>
</evidence>
<dbReference type="InterPro" id="IPR029058">
    <property type="entry name" value="AB_hydrolase_fold"/>
</dbReference>
<organism evidence="4 5">
    <name type="scientific">Inhella inkyongensis</name>
    <dbReference type="NCBI Taxonomy" id="392593"/>
    <lineage>
        <taxon>Bacteria</taxon>
        <taxon>Pseudomonadati</taxon>
        <taxon>Pseudomonadota</taxon>
        <taxon>Betaproteobacteria</taxon>
        <taxon>Burkholderiales</taxon>
        <taxon>Sphaerotilaceae</taxon>
        <taxon>Inhella</taxon>
    </lineage>
</organism>
<dbReference type="Gene3D" id="3.40.50.1820">
    <property type="entry name" value="alpha/beta hydrolase"/>
    <property type="match status" value="1"/>
</dbReference>
<evidence type="ECO:0000313" key="5">
    <source>
        <dbReference type="Proteomes" id="UP000554837"/>
    </source>
</evidence>
<dbReference type="PANTHER" id="PTHR42776:SF28">
    <property type="entry name" value="GLUTAMYL ENDOPEPTIDASE, CHLOROPLASTIC-RELATED"/>
    <property type="match status" value="1"/>
</dbReference>
<reference evidence="4 5" key="1">
    <citation type="submission" date="2020-08" db="EMBL/GenBank/DDBJ databases">
        <title>Genomic Encyclopedia of Type Strains, Phase IV (KMG-IV): sequencing the most valuable type-strain genomes for metagenomic binning, comparative biology and taxonomic classification.</title>
        <authorList>
            <person name="Goeker M."/>
        </authorList>
    </citation>
    <scope>NUCLEOTIDE SEQUENCE [LARGE SCALE GENOMIC DNA]</scope>
    <source>
        <strain evidence="4 5">DSM 23958</strain>
    </source>
</reference>
<dbReference type="Proteomes" id="UP000554837">
    <property type="component" value="Unassembled WGS sequence"/>
</dbReference>
<dbReference type="SUPFAM" id="SSF53474">
    <property type="entry name" value="alpha/beta-Hydrolases"/>
    <property type="match status" value="1"/>
</dbReference>
<evidence type="ECO:0000259" key="3">
    <source>
        <dbReference type="Pfam" id="PF00326"/>
    </source>
</evidence>
<protein>
    <submittedName>
        <fullName evidence="4">Dipeptidyl aminopeptidase/acylaminoacyl peptidase</fullName>
    </submittedName>
</protein>
<dbReference type="AlphaFoldDB" id="A0A840S5V2"/>
<evidence type="ECO:0000313" key="4">
    <source>
        <dbReference type="EMBL" id="MBB5205785.1"/>
    </source>
</evidence>
<keyword evidence="4" id="KW-0031">Aminopeptidase</keyword>
<dbReference type="SUPFAM" id="SSF82171">
    <property type="entry name" value="DPP6 N-terminal domain-like"/>
    <property type="match status" value="1"/>
</dbReference>